<protein>
    <submittedName>
        <fullName evidence="1">Uncharacterized protein</fullName>
    </submittedName>
</protein>
<evidence type="ECO:0000313" key="2">
    <source>
        <dbReference type="Proteomes" id="UP000218418"/>
    </source>
</evidence>
<geneLocation type="plasmid" evidence="2">
    <name>Plasmid1 dna</name>
</geneLocation>
<dbReference type="Proteomes" id="UP000218418">
    <property type="component" value="Plasmid plasmid1"/>
</dbReference>
<keyword evidence="2" id="KW-1185">Reference proteome</keyword>
<evidence type="ECO:0000313" key="1">
    <source>
        <dbReference type="EMBL" id="BAY87723.1"/>
    </source>
</evidence>
<sequence length="604" mass="68896">MIDRLFIPKNFNSYADTFLMLGLAYLVESALKATKQKTTIQLIDKGTAYVIQFKKAVNIESISELTYSNPFPPVKGKNTDISKIPAEVKPFDTVEEGRIRKLYREFLFQQRGKTENREESPKPPDYRTQNGVFLTSMRCDRNHNKLWFDSWELRENYGFFIAALFQGFGQENPGVEAVGKLFYESTGCKLPGSGSAVKVYLPSSVQGVNRVKADSNKVDPQKADWLSLLLIATGFFHFAIAERIKINDKAFDWRAFALQPQDILYSKYTKISQHLLIHIPGGGHGIARFDAELVLQFCQEMLEYHQALENREIETEGEDFDDIFDKPVNHFISNFAGTHFGSKGQVYGVKDIFSLGLPSWIHPANSSELYDYQNILEEHLRVVRSLSIDDANTELIAAYRDFITGNDLYQFFRFQVSYADYVTKKYSNANSRVVLFSKQGIDLMTRSFTAKSRQSDKDLKLTEITENQGFLNIAKAINSATVYAGNIRDKEGNIRETGWERIYGLAQRLSSQSGSKKDFIIEISSFLASYQNENLRIDDELRKQNKPRRIWTTKDDLDKLIDLIDEHGSSLVANLLIAYGYAKGWGKSKESEKTEEISNEQKAA</sequence>
<dbReference type="OrthoDB" id="494267at2"/>
<dbReference type="EMBL" id="AP018228">
    <property type="protein sequence ID" value="BAY87723.1"/>
    <property type="molecule type" value="Genomic_DNA"/>
</dbReference>
<name>A0A1Z4M2J8_9CYAN</name>
<proteinExistence type="predicted"/>
<organism evidence="1 2">
    <name type="scientific">Calothrix parasitica NIES-267</name>
    <dbReference type="NCBI Taxonomy" id="1973488"/>
    <lineage>
        <taxon>Bacteria</taxon>
        <taxon>Bacillati</taxon>
        <taxon>Cyanobacteriota</taxon>
        <taxon>Cyanophyceae</taxon>
        <taxon>Nostocales</taxon>
        <taxon>Calotrichaceae</taxon>
        <taxon>Calothrix</taxon>
    </lineage>
</organism>
<dbReference type="AlphaFoldDB" id="A0A1Z4M2J8"/>
<gene>
    <name evidence="1" type="ORF">NIES267_72470</name>
</gene>
<reference evidence="1 2" key="1">
    <citation type="submission" date="2017-06" db="EMBL/GenBank/DDBJ databases">
        <title>Genome sequencing of cyanobaciteial culture collection at National Institute for Environmental Studies (NIES).</title>
        <authorList>
            <person name="Hirose Y."/>
            <person name="Shimura Y."/>
            <person name="Fujisawa T."/>
            <person name="Nakamura Y."/>
            <person name="Kawachi M."/>
        </authorList>
    </citation>
    <scope>NUCLEOTIDE SEQUENCE [LARGE SCALE GENOMIC DNA]</scope>
    <source>
        <strain evidence="1 2">NIES-267</strain>
        <plasmid evidence="2">Plasmid1 dna</plasmid>
    </source>
</reference>
<keyword evidence="1" id="KW-0614">Plasmid</keyword>
<accession>A0A1Z4M2J8</accession>